<gene>
    <name evidence="1" type="ORF">CNMCM6805_004984</name>
</gene>
<dbReference type="PANTHER" id="PTHR37845:SF1">
    <property type="entry name" value="SEQUENCE ORPHAN"/>
    <property type="match status" value="1"/>
</dbReference>
<reference evidence="1" key="2">
    <citation type="submission" date="2020-04" db="EMBL/GenBank/DDBJ databases">
        <authorList>
            <person name="Santos R.A.C."/>
            <person name="Steenwyk J.L."/>
            <person name="Rivero-Menendez O."/>
            <person name="Mead M.E."/>
            <person name="Silva L.P."/>
            <person name="Bastos R.W."/>
            <person name="Alastruey-Izquierdo A."/>
            <person name="Goldman G.H."/>
            <person name="Rokas A."/>
        </authorList>
    </citation>
    <scope>NUCLEOTIDE SEQUENCE</scope>
    <source>
        <strain evidence="1">CNM-CM6805</strain>
    </source>
</reference>
<dbReference type="PANTHER" id="PTHR37845">
    <property type="entry name" value="SEQUENCE ORPHAN"/>
    <property type="match status" value="1"/>
</dbReference>
<dbReference type="OrthoDB" id="275936at2759"/>
<dbReference type="InterPro" id="IPR038781">
    <property type="entry name" value="C365.16-ike"/>
</dbReference>
<keyword evidence="2" id="KW-1185">Reference proteome</keyword>
<name>A0A8H4MCA0_9EURO</name>
<organism evidence="1 2">
    <name type="scientific">Aspergillus fumigatiaffinis</name>
    <dbReference type="NCBI Taxonomy" id="340414"/>
    <lineage>
        <taxon>Eukaryota</taxon>
        <taxon>Fungi</taxon>
        <taxon>Dikarya</taxon>
        <taxon>Ascomycota</taxon>
        <taxon>Pezizomycotina</taxon>
        <taxon>Eurotiomycetes</taxon>
        <taxon>Eurotiomycetidae</taxon>
        <taxon>Eurotiales</taxon>
        <taxon>Aspergillaceae</taxon>
        <taxon>Aspergillus</taxon>
        <taxon>Aspergillus subgen. Fumigati</taxon>
    </lineage>
</organism>
<evidence type="ECO:0000313" key="1">
    <source>
        <dbReference type="EMBL" id="KAF4240464.1"/>
    </source>
</evidence>
<reference evidence="1" key="1">
    <citation type="journal article" date="2020" name="bioRxiv">
        <title>Genomic and phenotypic heterogeneity of clinical isolates of the human pathogens Aspergillus fumigatus, Aspergillus lentulus and Aspergillus fumigatiaffinis.</title>
        <authorList>
            <person name="dos Santos R.A.C."/>
            <person name="Steenwyk J.L."/>
            <person name="Rivero-Menendez O."/>
            <person name="Mead M.E."/>
            <person name="Silva L.P."/>
            <person name="Bastos R.W."/>
            <person name="Alastruey-Izquierdo A."/>
            <person name="Goldman G.H."/>
            <person name="Rokas A."/>
        </authorList>
    </citation>
    <scope>NUCLEOTIDE SEQUENCE</scope>
    <source>
        <strain evidence="1">CNM-CM6805</strain>
    </source>
</reference>
<sequence length="275" mass="30115">MNYPEDQQHDYHSNGLWQKLVGDLTAAALSAILVSPTVSIIDRALVEKASYHKPVLQSLCFHTQTALKHPRRFIFSPAHGHVFILYAATYSVANGTETITKQTHPSISEAVTFLCTFFINVPLGVWKDIRLAQLFGVSSRTDPAKEILPVPRRTGSAAVTTTLLVRDAITIYGSFQLAGRCSNVIPDSLASHPYSKTVVTQMVVPVLTQLAATPLHLLGLDLHNRPYGVPLASRFTVVWRDLPSATAMRCVRIIPAFGFGCLTNVGLRSLFHSGI</sequence>
<evidence type="ECO:0000313" key="2">
    <source>
        <dbReference type="Proteomes" id="UP000653565"/>
    </source>
</evidence>
<dbReference type="AlphaFoldDB" id="A0A8H4MCA0"/>
<protein>
    <submittedName>
        <fullName evidence="1">Uncharacterized protein</fullName>
    </submittedName>
</protein>
<comment type="caution">
    <text evidence="1">The sequence shown here is derived from an EMBL/GenBank/DDBJ whole genome shotgun (WGS) entry which is preliminary data.</text>
</comment>
<accession>A0A8H4MCA0</accession>
<dbReference type="EMBL" id="JAAAPX010000026">
    <property type="protein sequence ID" value="KAF4240464.1"/>
    <property type="molecule type" value="Genomic_DNA"/>
</dbReference>
<proteinExistence type="predicted"/>
<dbReference type="Proteomes" id="UP000653565">
    <property type="component" value="Unassembled WGS sequence"/>
</dbReference>
<dbReference type="GO" id="GO:0005739">
    <property type="term" value="C:mitochondrion"/>
    <property type="evidence" value="ECO:0007669"/>
    <property type="project" value="TreeGrafter"/>
</dbReference>